<name>A0A9W7ALC8_9STRA</name>
<reference evidence="2" key="1">
    <citation type="journal article" date="2023" name="Commun. Biol.">
        <title>Genome analysis of Parmales, the sister group of diatoms, reveals the evolutionary specialization of diatoms from phago-mixotrophs to photoautotrophs.</title>
        <authorList>
            <person name="Ban H."/>
            <person name="Sato S."/>
            <person name="Yoshikawa S."/>
            <person name="Yamada K."/>
            <person name="Nakamura Y."/>
            <person name="Ichinomiya M."/>
            <person name="Sato N."/>
            <person name="Blanc-Mathieu R."/>
            <person name="Endo H."/>
            <person name="Kuwata A."/>
            <person name="Ogata H."/>
        </authorList>
    </citation>
    <scope>NUCLEOTIDE SEQUENCE [LARGE SCALE GENOMIC DNA]</scope>
    <source>
        <strain evidence="2">NIES 3700</strain>
    </source>
</reference>
<dbReference type="AlphaFoldDB" id="A0A9W7ALC8"/>
<evidence type="ECO:0000313" key="2">
    <source>
        <dbReference type="Proteomes" id="UP001165122"/>
    </source>
</evidence>
<evidence type="ECO:0000313" key="1">
    <source>
        <dbReference type="EMBL" id="GMH74397.1"/>
    </source>
</evidence>
<gene>
    <name evidence="1" type="ORF">TrLO_g3221</name>
</gene>
<dbReference type="Proteomes" id="UP001165122">
    <property type="component" value="Unassembled WGS sequence"/>
</dbReference>
<keyword evidence="2" id="KW-1185">Reference proteome</keyword>
<comment type="caution">
    <text evidence="1">The sequence shown here is derived from an EMBL/GenBank/DDBJ whole genome shotgun (WGS) entry which is preliminary data.</text>
</comment>
<organism evidence="1 2">
    <name type="scientific">Triparma laevis f. longispina</name>
    <dbReference type="NCBI Taxonomy" id="1714387"/>
    <lineage>
        <taxon>Eukaryota</taxon>
        <taxon>Sar</taxon>
        <taxon>Stramenopiles</taxon>
        <taxon>Ochrophyta</taxon>
        <taxon>Bolidophyceae</taxon>
        <taxon>Parmales</taxon>
        <taxon>Triparmaceae</taxon>
        <taxon>Triparma</taxon>
    </lineage>
</organism>
<dbReference type="EMBL" id="BRXW01000696">
    <property type="protein sequence ID" value="GMH74397.1"/>
    <property type="molecule type" value="Genomic_DNA"/>
</dbReference>
<protein>
    <submittedName>
        <fullName evidence="1">Uncharacterized protein</fullName>
    </submittedName>
</protein>
<proteinExistence type="predicted"/>
<sequence>MITSSLSSTSTHLSLSLFSSTLPLPLLSTSILPPSPASPTPTNKLSGTLLHLPGTIISHSPNLTLISILLRLPSGLHKILIYSSTTNEPIITYSLAYEAKSISLIKVNEEWRIAVASGVGIEVFTFYLNKEKVEGGTGVAICYDKGKRHALKKHIVSHPRDSSRLPLTLNI</sequence>
<accession>A0A9W7ALC8</accession>